<feature type="region of interest" description="Disordered" evidence="1">
    <location>
        <begin position="19"/>
        <end position="44"/>
    </location>
</feature>
<organism evidence="2 3">
    <name type="scientific">Novipirellula caenicola</name>
    <dbReference type="NCBI Taxonomy" id="1536901"/>
    <lineage>
        <taxon>Bacteria</taxon>
        <taxon>Pseudomonadati</taxon>
        <taxon>Planctomycetota</taxon>
        <taxon>Planctomycetia</taxon>
        <taxon>Pirellulales</taxon>
        <taxon>Pirellulaceae</taxon>
        <taxon>Novipirellula</taxon>
    </lineage>
</organism>
<keyword evidence="3" id="KW-1185">Reference proteome</keyword>
<accession>A0ABP9VT16</accession>
<gene>
    <name evidence="2" type="ORF">Rcae01_03773</name>
</gene>
<protein>
    <submittedName>
        <fullName evidence="2">Uncharacterized protein</fullName>
    </submittedName>
</protein>
<dbReference type="Pfam" id="PF07585">
    <property type="entry name" value="BBP7"/>
    <property type="match status" value="1"/>
</dbReference>
<sequence length="467" mass="49856">MLAVAIVFVEASVVCAADSPETKSTDSAPKSARKMTWRPVSGKSSADSKAVQLASSESAAGSEDSVATDVAPVSYDFYDSFVGDPLSPDTTFGMQPVGGCDCGFCDAGDACDSMAMTSHRNRFWGRAEYLAWSLDAIRLPPLVTTSPAGTTPENTGVLGQSGTTVLFGGNEILDALRSGVRISVGRLDTNHCDAIELSALGVFSDSESFSNNGTLLARPVFNTQTGAEDAMLIAHPDFLRGSVRVQVENELYAFDVLRRLRLVSSACDNLDLLIGYRHARLDEMLRIDQSSTYTTAQGQIVSGTSVVLFDEFDVENQFNGAEVGFHYRRRSGTWTLATLLKVGLGVNTADVTIDGGTTNTVPGSGSASFTGGLLAQQTNIGQYEDSQFTVIPEVGITLSKRIDEFVELSIGYSLLYWSNATRVADAIDRSVSQFPPEPSSGSGNPRFSFETDDFIAHGLTTGVNFSF</sequence>
<evidence type="ECO:0000313" key="3">
    <source>
        <dbReference type="Proteomes" id="UP001416858"/>
    </source>
</evidence>
<proteinExistence type="predicted"/>
<evidence type="ECO:0000256" key="1">
    <source>
        <dbReference type="SAM" id="MobiDB-lite"/>
    </source>
</evidence>
<dbReference type="Proteomes" id="UP001416858">
    <property type="component" value="Unassembled WGS sequence"/>
</dbReference>
<reference evidence="2 3" key="1">
    <citation type="submission" date="2024-02" db="EMBL/GenBank/DDBJ databases">
        <title>Rhodopirellula caenicola NBRC 110016.</title>
        <authorList>
            <person name="Ichikawa N."/>
            <person name="Katano-Makiyama Y."/>
            <person name="Hidaka K."/>
        </authorList>
    </citation>
    <scope>NUCLEOTIDE SEQUENCE [LARGE SCALE GENOMIC DNA]</scope>
    <source>
        <strain evidence="2 3">NBRC 110016</strain>
    </source>
</reference>
<name>A0ABP9VT16_9BACT</name>
<dbReference type="InterPro" id="IPR011446">
    <property type="entry name" value="BBP7"/>
</dbReference>
<comment type="caution">
    <text evidence="2">The sequence shown here is derived from an EMBL/GenBank/DDBJ whole genome shotgun (WGS) entry which is preliminary data.</text>
</comment>
<evidence type="ECO:0000313" key="2">
    <source>
        <dbReference type="EMBL" id="GAA5508307.1"/>
    </source>
</evidence>
<dbReference type="EMBL" id="BAABRO010000008">
    <property type="protein sequence ID" value="GAA5508307.1"/>
    <property type="molecule type" value="Genomic_DNA"/>
</dbReference>